<dbReference type="Proteomes" id="UP000016491">
    <property type="component" value="Unassembled WGS sequence"/>
</dbReference>
<organism evidence="2 3">
    <name type="scientific">[Clostridium] symbiosum ATCC 14940</name>
    <dbReference type="NCBI Taxonomy" id="411472"/>
    <lineage>
        <taxon>Bacteria</taxon>
        <taxon>Bacillati</taxon>
        <taxon>Bacillota</taxon>
        <taxon>Clostridia</taxon>
        <taxon>Lachnospirales</taxon>
        <taxon>Lachnospiraceae</taxon>
        <taxon>Otoolea</taxon>
    </lineage>
</organism>
<dbReference type="EMBL" id="AWSU01000272">
    <property type="protein sequence ID" value="ERI75064.1"/>
    <property type="molecule type" value="Genomic_DNA"/>
</dbReference>
<evidence type="ECO:0000259" key="1">
    <source>
        <dbReference type="Pfam" id="PF00557"/>
    </source>
</evidence>
<proteinExistence type="predicted"/>
<dbReference type="Gene3D" id="3.90.230.10">
    <property type="entry name" value="Creatinase/methionine aminopeptidase superfamily"/>
    <property type="match status" value="1"/>
</dbReference>
<feature type="domain" description="Peptidase M24" evidence="1">
    <location>
        <begin position="174"/>
        <end position="363"/>
    </location>
</feature>
<dbReference type="CDD" id="cd01066">
    <property type="entry name" value="APP_MetAP"/>
    <property type="match status" value="1"/>
</dbReference>
<dbReference type="PANTHER" id="PTHR46112:SF3">
    <property type="entry name" value="AMINOPEPTIDASE YPDF"/>
    <property type="match status" value="1"/>
</dbReference>
<protein>
    <submittedName>
        <fullName evidence="2">Peptidase, M24 family</fullName>
    </submittedName>
</protein>
<dbReference type="InterPro" id="IPR036005">
    <property type="entry name" value="Creatinase/aminopeptidase-like"/>
</dbReference>
<accession>A0ABC9TUV8</accession>
<dbReference type="InterPro" id="IPR000994">
    <property type="entry name" value="Pept_M24"/>
</dbReference>
<dbReference type="SUPFAM" id="SSF55920">
    <property type="entry name" value="Creatinase/aminopeptidase"/>
    <property type="match status" value="1"/>
</dbReference>
<dbReference type="SUPFAM" id="SSF53092">
    <property type="entry name" value="Creatinase/prolidase N-terminal domain"/>
    <property type="match status" value="1"/>
</dbReference>
<sequence length="397" mass="45474">MKKLNNYDNKIMGDTEMDFFKYKEDTSLEARKLEISVKKQRINKMLDERGMEALLLTKHPNFSWITAGGKNFVANCFDGGAVSILVTRQSMYAVCNIIEEPRLRTEELLPELGFELFVYGWEENRLEEFVSRHVSSMDKVVSDLPCGSAVVENGWISPLRYCMTENEMGRYRYLGDTMSMALEEYLPRVKPGMTELEIAGGISKALWKYNIEQVMHLVSADERACLFRHGLPTDKPLKNNLIVSINGRYKGLVTTVSRMIHFGRPDTSLTEQYRDCSEMECMAAAKAAVGADELDMYETLKQAYLDRGYPGMFEKHGQGGCQGYWPREYMITPDCHHKIQENQAYCYNPVVDGTKSEDSFLVTKDGPLFITRPITYPKLVWEVNGIRLERPDMLVVD</sequence>
<dbReference type="PANTHER" id="PTHR46112">
    <property type="entry name" value="AMINOPEPTIDASE"/>
    <property type="match status" value="1"/>
</dbReference>
<evidence type="ECO:0000313" key="2">
    <source>
        <dbReference type="EMBL" id="ERI75064.1"/>
    </source>
</evidence>
<evidence type="ECO:0000313" key="3">
    <source>
        <dbReference type="Proteomes" id="UP000016491"/>
    </source>
</evidence>
<name>A0ABC9TUV8_CLOSY</name>
<dbReference type="AlphaFoldDB" id="A0ABC9TUV8"/>
<gene>
    <name evidence="2" type="ORF">CLOSYM_03500</name>
</gene>
<dbReference type="Pfam" id="PF00557">
    <property type="entry name" value="Peptidase_M24"/>
    <property type="match status" value="1"/>
</dbReference>
<dbReference type="InterPro" id="IPR050659">
    <property type="entry name" value="Peptidase_M24B"/>
</dbReference>
<comment type="caution">
    <text evidence="2">The sequence shown here is derived from an EMBL/GenBank/DDBJ whole genome shotgun (WGS) entry which is preliminary data.</text>
</comment>
<dbReference type="InterPro" id="IPR029149">
    <property type="entry name" value="Creatin/AminoP/Spt16_N"/>
</dbReference>
<reference evidence="2 3" key="1">
    <citation type="submission" date="2013-07" db="EMBL/GenBank/DDBJ databases">
        <authorList>
            <person name="Weinstock G."/>
            <person name="Sodergren E."/>
            <person name="Wylie T."/>
            <person name="Fulton L."/>
            <person name="Fulton R."/>
            <person name="Fronick C."/>
            <person name="O'Laughlin M."/>
            <person name="Godfrey J."/>
            <person name="Miner T."/>
            <person name="Herter B."/>
            <person name="Appelbaum E."/>
            <person name="Cordes M."/>
            <person name="Lek S."/>
            <person name="Wollam A."/>
            <person name="Pepin K.H."/>
            <person name="Palsikar V.B."/>
            <person name="Mitreva M."/>
            <person name="Wilson R.K."/>
        </authorList>
    </citation>
    <scope>NUCLEOTIDE SEQUENCE [LARGE SCALE GENOMIC DNA]</scope>
    <source>
        <strain evidence="2 3">ATCC 14940</strain>
    </source>
</reference>